<dbReference type="EMBL" id="VDUZ01000019">
    <property type="protein sequence ID" value="TXL74265.1"/>
    <property type="molecule type" value="Genomic_DNA"/>
</dbReference>
<dbReference type="SUPFAM" id="SSF46689">
    <property type="entry name" value="Homeodomain-like"/>
    <property type="match status" value="1"/>
</dbReference>
<dbReference type="OrthoDB" id="9804543at2"/>
<dbReference type="PROSITE" id="PS01124">
    <property type="entry name" value="HTH_ARAC_FAMILY_2"/>
    <property type="match status" value="1"/>
</dbReference>
<dbReference type="InterPro" id="IPR003313">
    <property type="entry name" value="AraC-bd"/>
</dbReference>
<keyword evidence="4" id="KW-0010">Activator</keyword>
<dbReference type="RefSeq" id="WP_147848228.1">
    <property type="nucleotide sequence ID" value="NZ_VDUZ01000019.1"/>
</dbReference>
<dbReference type="PANTHER" id="PTHR11019:SF159">
    <property type="entry name" value="TRANSCRIPTIONAL REGULATOR-RELATED"/>
    <property type="match status" value="1"/>
</dbReference>
<dbReference type="Proteomes" id="UP000321638">
    <property type="component" value="Unassembled WGS sequence"/>
</dbReference>
<dbReference type="InterPro" id="IPR020449">
    <property type="entry name" value="Tscrpt_reg_AraC-type_HTH"/>
</dbReference>
<proteinExistence type="predicted"/>
<keyword evidence="5" id="KW-0804">Transcription</keyword>
<dbReference type="Pfam" id="PF12833">
    <property type="entry name" value="HTH_18"/>
    <property type="match status" value="1"/>
</dbReference>
<evidence type="ECO:0000256" key="2">
    <source>
        <dbReference type="ARBA" id="ARBA00023015"/>
    </source>
</evidence>
<dbReference type="SUPFAM" id="SSF51182">
    <property type="entry name" value="RmlC-like cupins"/>
    <property type="match status" value="1"/>
</dbReference>
<accession>A0A5C8PK64</accession>
<evidence type="ECO:0000256" key="5">
    <source>
        <dbReference type="ARBA" id="ARBA00023163"/>
    </source>
</evidence>
<dbReference type="AlphaFoldDB" id="A0A5C8PK64"/>
<dbReference type="Gene3D" id="1.10.10.60">
    <property type="entry name" value="Homeodomain-like"/>
    <property type="match status" value="1"/>
</dbReference>
<dbReference type="InterPro" id="IPR014710">
    <property type="entry name" value="RmlC-like_jellyroll"/>
</dbReference>
<evidence type="ECO:0000259" key="6">
    <source>
        <dbReference type="PROSITE" id="PS01124"/>
    </source>
</evidence>
<comment type="caution">
    <text evidence="7">The sequence shown here is derived from an EMBL/GenBank/DDBJ whole genome shotgun (WGS) entry which is preliminary data.</text>
</comment>
<evidence type="ECO:0000313" key="8">
    <source>
        <dbReference type="Proteomes" id="UP000321638"/>
    </source>
</evidence>
<dbReference type="Pfam" id="PF02311">
    <property type="entry name" value="AraC_binding"/>
    <property type="match status" value="1"/>
</dbReference>
<evidence type="ECO:0000313" key="7">
    <source>
        <dbReference type="EMBL" id="TXL74265.1"/>
    </source>
</evidence>
<gene>
    <name evidence="7" type="ORF">FHP25_17400</name>
</gene>
<keyword evidence="1" id="KW-0678">Repressor</keyword>
<dbReference type="CDD" id="cd06124">
    <property type="entry name" value="cupin_NimR-like_N"/>
    <property type="match status" value="1"/>
</dbReference>
<keyword evidence="8" id="KW-1185">Reference proteome</keyword>
<dbReference type="InterPro" id="IPR018062">
    <property type="entry name" value="HTH_AraC-typ_CS"/>
</dbReference>
<reference evidence="7 8" key="1">
    <citation type="submission" date="2019-06" db="EMBL/GenBank/DDBJ databases">
        <title>New taxonomy in bacterial strain CC-CFT640, isolated from vineyard.</title>
        <authorList>
            <person name="Lin S.-Y."/>
            <person name="Tsai C.-F."/>
            <person name="Young C.-C."/>
        </authorList>
    </citation>
    <scope>NUCLEOTIDE SEQUENCE [LARGE SCALE GENOMIC DNA]</scope>
    <source>
        <strain evidence="7 8">CC-CFT640</strain>
    </source>
</reference>
<dbReference type="GO" id="GO:0043565">
    <property type="term" value="F:sequence-specific DNA binding"/>
    <property type="evidence" value="ECO:0007669"/>
    <property type="project" value="InterPro"/>
</dbReference>
<sequence length="287" mass="31050">MARALTPAPARSIDPLDYQSLPRPVAAMAKEFADGHHIAPHSHQRAQLIFAARGVMTIATGHGAWVVPPQRALWMPAGMVHEIRMAGAVSMRTLYVDPRARGGRLPATIRVIAVSALLRELVLRACALPVLYDETASGGHVMALILEEIAALPSLALDLPMPRDARLQAMCRHLQADPGDARTLDDWAREAGASARTLARLFQRETTLSFADWRQQARLLAAMARLAEGQAITRIALDLGYESPSAFAAMFKRALGTPPSRYFRRSHDEASLPDAFTLCPQGAGAGA</sequence>
<dbReference type="FunFam" id="1.10.10.60:FF:000132">
    <property type="entry name" value="AraC family transcriptional regulator"/>
    <property type="match status" value="1"/>
</dbReference>
<dbReference type="InterPro" id="IPR018060">
    <property type="entry name" value="HTH_AraC"/>
</dbReference>
<keyword evidence="2" id="KW-0805">Transcription regulation</keyword>
<protein>
    <submittedName>
        <fullName evidence="7">AraC family transcriptional regulator</fullName>
    </submittedName>
</protein>
<dbReference type="GO" id="GO:0003700">
    <property type="term" value="F:DNA-binding transcription factor activity"/>
    <property type="evidence" value="ECO:0007669"/>
    <property type="project" value="InterPro"/>
</dbReference>
<dbReference type="SMART" id="SM00342">
    <property type="entry name" value="HTH_ARAC"/>
    <property type="match status" value="1"/>
</dbReference>
<dbReference type="InterPro" id="IPR009057">
    <property type="entry name" value="Homeodomain-like_sf"/>
</dbReference>
<dbReference type="PROSITE" id="PS00041">
    <property type="entry name" value="HTH_ARAC_FAMILY_1"/>
    <property type="match status" value="1"/>
</dbReference>
<keyword evidence="3" id="KW-0238">DNA-binding</keyword>
<name>A0A5C8PK64_9HYPH</name>
<evidence type="ECO:0000256" key="4">
    <source>
        <dbReference type="ARBA" id="ARBA00023159"/>
    </source>
</evidence>
<dbReference type="InterPro" id="IPR011051">
    <property type="entry name" value="RmlC_Cupin_sf"/>
</dbReference>
<dbReference type="PRINTS" id="PR00032">
    <property type="entry name" value="HTHARAC"/>
</dbReference>
<feature type="domain" description="HTH araC/xylS-type" evidence="6">
    <location>
        <begin position="168"/>
        <end position="265"/>
    </location>
</feature>
<evidence type="ECO:0000256" key="3">
    <source>
        <dbReference type="ARBA" id="ARBA00023125"/>
    </source>
</evidence>
<dbReference type="Gene3D" id="2.60.120.10">
    <property type="entry name" value="Jelly Rolls"/>
    <property type="match status" value="1"/>
</dbReference>
<organism evidence="7 8">
    <name type="scientific">Vineibacter terrae</name>
    <dbReference type="NCBI Taxonomy" id="2586908"/>
    <lineage>
        <taxon>Bacteria</taxon>
        <taxon>Pseudomonadati</taxon>
        <taxon>Pseudomonadota</taxon>
        <taxon>Alphaproteobacteria</taxon>
        <taxon>Hyphomicrobiales</taxon>
        <taxon>Vineibacter</taxon>
    </lineage>
</organism>
<evidence type="ECO:0000256" key="1">
    <source>
        <dbReference type="ARBA" id="ARBA00022491"/>
    </source>
</evidence>
<dbReference type="PANTHER" id="PTHR11019">
    <property type="entry name" value="HTH-TYPE TRANSCRIPTIONAL REGULATOR NIMR"/>
    <property type="match status" value="1"/>
</dbReference>